<organism evidence="1 2">
    <name type="scientific">Gluconacetobacter dulcium</name>
    <dbReference type="NCBI Taxonomy" id="2729096"/>
    <lineage>
        <taxon>Bacteria</taxon>
        <taxon>Pseudomonadati</taxon>
        <taxon>Pseudomonadota</taxon>
        <taxon>Alphaproteobacteria</taxon>
        <taxon>Acetobacterales</taxon>
        <taxon>Acetobacteraceae</taxon>
        <taxon>Gluconacetobacter</taxon>
    </lineage>
</organism>
<evidence type="ECO:0000313" key="1">
    <source>
        <dbReference type="EMBL" id="MBB2194650.1"/>
    </source>
</evidence>
<evidence type="ECO:0000313" key="2">
    <source>
        <dbReference type="Proteomes" id="UP000540490"/>
    </source>
</evidence>
<dbReference type="EMBL" id="JABEQN010000017">
    <property type="protein sequence ID" value="MBB2194650.1"/>
    <property type="molecule type" value="Genomic_DNA"/>
</dbReference>
<name>A0ABR6FAD2_9PROT</name>
<reference evidence="1 2" key="1">
    <citation type="submission" date="2020-04" db="EMBL/GenBank/DDBJ databases">
        <title>Description of novel Gluconacetobacter.</title>
        <authorList>
            <person name="Sombolestani A."/>
        </authorList>
    </citation>
    <scope>NUCLEOTIDE SEQUENCE [LARGE SCALE GENOMIC DNA]</scope>
    <source>
        <strain evidence="1 2">LMG 1728</strain>
    </source>
</reference>
<gene>
    <name evidence="1" type="ORF">HLH25_13590</name>
</gene>
<accession>A0ABR6FAD2</accession>
<dbReference type="RefSeq" id="WP_182974578.1">
    <property type="nucleotide sequence ID" value="NZ_JABEQN010000017.1"/>
</dbReference>
<dbReference type="Proteomes" id="UP000540490">
    <property type="component" value="Unassembled WGS sequence"/>
</dbReference>
<proteinExistence type="predicted"/>
<comment type="caution">
    <text evidence="1">The sequence shown here is derived from an EMBL/GenBank/DDBJ whole genome shotgun (WGS) entry which is preliminary data.</text>
</comment>
<sequence>MVTLQESASSDIRRVAGLSSAVMTDPITQRIARFRCRHRQKIGECRNRGYMLWRAAAGASVIWRNPGQIGPVGGGYRSLRKECWTSVAFSGRTILAIGNALSFVALEDIFWPAI</sequence>
<keyword evidence="2" id="KW-1185">Reference proteome</keyword>
<protein>
    <submittedName>
        <fullName evidence="1">Uncharacterized protein</fullName>
    </submittedName>
</protein>